<dbReference type="PROSITE" id="PS50968">
    <property type="entry name" value="BIOTINYL_LIPOYL"/>
    <property type="match status" value="1"/>
</dbReference>
<comment type="caution">
    <text evidence="12">The sequence shown here is derived from an EMBL/GenBank/DDBJ whole genome shotgun (WGS) entry which is preliminary data.</text>
</comment>
<comment type="function">
    <text evidence="6">The pyruvate dehydrogenase complex catalyzes the overall conversion of pyruvate to acetyl-CoA and CO(2). It contains multiple copies of three enzymatic components: pyruvate dehydrogenase (E1), dihydrolipoamide acetyltransferase (E2) and lipoamide dehydrogenase (E3).</text>
</comment>
<dbReference type="PANTHER" id="PTHR23151">
    <property type="entry name" value="DIHYDROLIPOAMIDE ACETYL/SUCCINYL-TRANSFERASE-RELATED"/>
    <property type="match status" value="1"/>
</dbReference>
<dbReference type="PROSITE" id="PS00189">
    <property type="entry name" value="LIPOYL"/>
    <property type="match status" value="1"/>
</dbReference>
<dbReference type="Pfam" id="PF00198">
    <property type="entry name" value="2-oxoacid_dh"/>
    <property type="match status" value="1"/>
</dbReference>
<dbReference type="CDD" id="cd06849">
    <property type="entry name" value="lipoyl_domain"/>
    <property type="match status" value="1"/>
</dbReference>
<evidence type="ECO:0000313" key="12">
    <source>
        <dbReference type="EMBL" id="KMS59420.1"/>
    </source>
</evidence>
<comment type="subunit">
    <text evidence="2">Forms a 24-polypeptide structural core with octahedral symmetry.</text>
</comment>
<evidence type="ECO:0000256" key="6">
    <source>
        <dbReference type="ARBA" id="ARBA00025211"/>
    </source>
</evidence>
<organism evidence="12 13">
    <name type="scientific">Novosphingobium barchaimii LL02</name>
    <dbReference type="NCBI Taxonomy" id="1114963"/>
    <lineage>
        <taxon>Bacteria</taxon>
        <taxon>Pseudomonadati</taxon>
        <taxon>Pseudomonadota</taxon>
        <taxon>Alphaproteobacteria</taxon>
        <taxon>Sphingomonadales</taxon>
        <taxon>Sphingomonadaceae</taxon>
        <taxon>Novosphingobium</taxon>
    </lineage>
</organism>
<dbReference type="RefSeq" id="WP_059150187.1">
    <property type="nucleotide sequence ID" value="NZ_KQ130452.1"/>
</dbReference>
<dbReference type="Pfam" id="PF00364">
    <property type="entry name" value="Biotin_lipoyl"/>
    <property type="match status" value="1"/>
</dbReference>
<keyword evidence="5 8" id="KW-0012">Acyltransferase</keyword>
<evidence type="ECO:0000256" key="2">
    <source>
        <dbReference type="ARBA" id="ARBA00011484"/>
    </source>
</evidence>
<dbReference type="EMBL" id="JACU01000002">
    <property type="protein sequence ID" value="KMS59420.1"/>
    <property type="molecule type" value="Genomic_DNA"/>
</dbReference>
<dbReference type="InterPro" id="IPR000089">
    <property type="entry name" value="Biotin_lipoyl"/>
</dbReference>
<dbReference type="Gene3D" id="3.30.559.10">
    <property type="entry name" value="Chloramphenicol acetyltransferase-like domain"/>
    <property type="match status" value="1"/>
</dbReference>
<dbReference type="PATRIC" id="fig|1114963.3.peg.791"/>
<evidence type="ECO:0000256" key="3">
    <source>
        <dbReference type="ARBA" id="ARBA00022679"/>
    </source>
</evidence>
<dbReference type="GO" id="GO:0004742">
    <property type="term" value="F:dihydrolipoyllysine-residue acetyltransferase activity"/>
    <property type="evidence" value="ECO:0007669"/>
    <property type="project" value="UniProtKB-UniRule"/>
</dbReference>
<sequence>MPIEIKMPALSPTMEEGKLAKWLVKEGDTVSSGDIMAEIETDKATMEFEAVDEGTIGKITIAEGTEGVKVGSVIAVLLGEDEDASAIDAAPKADAPKADAPKDEAAKDETAKVETKSAQPAPAAKAETKAPAATQEGRVIASPLAKRIAAAKGVDIEALTGTGPNGRVVKADVEAAQPGAAKAKKAAPAAQNDTAPAAPASTVEMAAETRALLDARIPHSVEKLSGMRKTIARRLTQSMQEAPHIYLTVDVRLDKLMALRADINTALEKQGVKVSVNDMLIKALGLALIEVPECNVTFAGGELIKYERADVSVAVSIPGGLITPIVQDANGKSLSAIAKASKDLAARAKDGKLKPEEYQGGTASISNMGMMGIKQFTAVINPPQATILAIGAGDKRPWVMPDGSLGVATVMTATGSFDHRAVDGADGARLMAAFRNYVENPLGMVA</sequence>
<evidence type="ECO:0000259" key="11">
    <source>
        <dbReference type="PROSITE" id="PS51826"/>
    </source>
</evidence>
<gene>
    <name evidence="12" type="ORF">V474_09450</name>
</gene>
<dbReference type="InterPro" id="IPR036625">
    <property type="entry name" value="E3-bd_dom_sf"/>
</dbReference>
<keyword evidence="13" id="KW-1185">Reference proteome</keyword>
<dbReference type="InterPro" id="IPR001078">
    <property type="entry name" value="2-oxoacid_DH_actylTfrase"/>
</dbReference>
<feature type="domain" description="Peripheral subunit-binding (PSBD)" evidence="11">
    <location>
        <begin position="140"/>
        <end position="177"/>
    </location>
</feature>
<dbReference type="NCBIfam" id="TIGR01349">
    <property type="entry name" value="PDHac_trf_mito"/>
    <property type="match status" value="1"/>
</dbReference>
<keyword evidence="4 8" id="KW-0450">Lipoyl</keyword>
<dbReference type="InterPro" id="IPR011053">
    <property type="entry name" value="Single_hybrid_motif"/>
</dbReference>
<evidence type="ECO:0000256" key="1">
    <source>
        <dbReference type="ARBA" id="ARBA00007317"/>
    </source>
</evidence>
<evidence type="ECO:0000256" key="5">
    <source>
        <dbReference type="ARBA" id="ARBA00023315"/>
    </source>
</evidence>
<keyword evidence="3 8" id="KW-0808">Transferase</keyword>
<proteinExistence type="inferred from homology"/>
<dbReference type="InterPro" id="IPR023213">
    <property type="entry name" value="CAT-like_dom_sf"/>
</dbReference>
<dbReference type="GO" id="GO:0006086">
    <property type="term" value="P:pyruvate decarboxylation to acetyl-CoA"/>
    <property type="evidence" value="ECO:0007669"/>
    <property type="project" value="InterPro"/>
</dbReference>
<evidence type="ECO:0000259" key="10">
    <source>
        <dbReference type="PROSITE" id="PS50968"/>
    </source>
</evidence>
<dbReference type="SUPFAM" id="SSF52777">
    <property type="entry name" value="CoA-dependent acyltransferases"/>
    <property type="match status" value="1"/>
</dbReference>
<dbReference type="SUPFAM" id="SSF47005">
    <property type="entry name" value="Peripheral subunit-binding domain of 2-oxo acid dehydrogenase complex"/>
    <property type="match status" value="1"/>
</dbReference>
<comment type="similarity">
    <text evidence="1 8">Belongs to the 2-oxoacid dehydrogenase family.</text>
</comment>
<dbReference type="PROSITE" id="PS51826">
    <property type="entry name" value="PSBD"/>
    <property type="match status" value="1"/>
</dbReference>
<dbReference type="GO" id="GO:0045254">
    <property type="term" value="C:pyruvate dehydrogenase complex"/>
    <property type="evidence" value="ECO:0007669"/>
    <property type="project" value="UniProtKB-UniRule"/>
</dbReference>
<evidence type="ECO:0000256" key="9">
    <source>
        <dbReference type="SAM" id="MobiDB-lite"/>
    </source>
</evidence>
<evidence type="ECO:0000256" key="8">
    <source>
        <dbReference type="RuleBase" id="RU361137"/>
    </source>
</evidence>
<dbReference type="SUPFAM" id="SSF51230">
    <property type="entry name" value="Single hybrid motif"/>
    <property type="match status" value="1"/>
</dbReference>
<dbReference type="Pfam" id="PF02817">
    <property type="entry name" value="E3_binding"/>
    <property type="match status" value="1"/>
</dbReference>
<evidence type="ECO:0000256" key="7">
    <source>
        <dbReference type="ARBA" id="ARBA00048370"/>
    </source>
</evidence>
<evidence type="ECO:0000256" key="4">
    <source>
        <dbReference type="ARBA" id="ARBA00022823"/>
    </source>
</evidence>
<comment type="cofactor">
    <cofactor evidence="8">
        <name>(R)-lipoate</name>
        <dbReference type="ChEBI" id="CHEBI:83088"/>
    </cofactor>
    <text evidence="8">Binds 1 lipoyl cofactor covalently.</text>
</comment>
<dbReference type="InterPro" id="IPR045257">
    <property type="entry name" value="E2/Pdx1"/>
</dbReference>
<protein>
    <recommendedName>
        <fullName evidence="8">Acetyltransferase component of pyruvate dehydrogenase complex</fullName>
        <ecNumber evidence="8">2.3.1.12</ecNumber>
    </recommendedName>
</protein>
<dbReference type="AlphaFoldDB" id="A0A0J8AZ19"/>
<evidence type="ECO:0000313" key="13">
    <source>
        <dbReference type="Proteomes" id="UP000052268"/>
    </source>
</evidence>
<dbReference type="Gene3D" id="4.10.320.10">
    <property type="entry name" value="E3-binding domain"/>
    <property type="match status" value="1"/>
</dbReference>
<dbReference type="Gene3D" id="2.40.50.100">
    <property type="match status" value="1"/>
</dbReference>
<feature type="domain" description="Lipoyl-binding" evidence="10">
    <location>
        <begin position="2"/>
        <end position="78"/>
    </location>
</feature>
<name>A0A0J8AZ19_9SPHN</name>
<dbReference type="OrthoDB" id="9805770at2"/>
<dbReference type="InterPro" id="IPR006257">
    <property type="entry name" value="LAT1"/>
</dbReference>
<dbReference type="InterPro" id="IPR004167">
    <property type="entry name" value="PSBD"/>
</dbReference>
<dbReference type="EC" id="2.3.1.12" evidence="8"/>
<dbReference type="InterPro" id="IPR003016">
    <property type="entry name" value="2-oxoA_DH_lipoyl-BS"/>
</dbReference>
<feature type="region of interest" description="Disordered" evidence="9">
    <location>
        <begin position="88"/>
        <end position="138"/>
    </location>
</feature>
<dbReference type="FunFam" id="2.40.50.100:FF:000010">
    <property type="entry name" value="Acetyltransferase component of pyruvate dehydrogenase complex"/>
    <property type="match status" value="1"/>
</dbReference>
<feature type="compositionally biased region" description="Low complexity" evidence="9">
    <location>
        <begin position="118"/>
        <end position="136"/>
    </location>
</feature>
<feature type="compositionally biased region" description="Basic and acidic residues" evidence="9">
    <location>
        <begin position="94"/>
        <end position="115"/>
    </location>
</feature>
<dbReference type="Proteomes" id="UP000052268">
    <property type="component" value="Unassembled WGS sequence"/>
</dbReference>
<dbReference type="PANTHER" id="PTHR23151:SF90">
    <property type="entry name" value="DIHYDROLIPOYLLYSINE-RESIDUE ACETYLTRANSFERASE COMPONENT OF PYRUVATE DEHYDROGENASE COMPLEX, MITOCHONDRIAL-RELATED"/>
    <property type="match status" value="1"/>
</dbReference>
<reference evidence="12 13" key="1">
    <citation type="journal article" date="2015" name="G3 (Bethesda)">
        <title>Insights into Ongoing Evolution of the Hexachlorocyclohexane Catabolic Pathway from Comparative Genomics of Ten Sphingomonadaceae Strains.</title>
        <authorList>
            <person name="Pearce S.L."/>
            <person name="Oakeshott J.G."/>
            <person name="Pandey G."/>
        </authorList>
    </citation>
    <scope>NUCLEOTIDE SEQUENCE [LARGE SCALE GENOMIC DNA]</scope>
    <source>
        <strain evidence="12 13">LL02</strain>
    </source>
</reference>
<comment type="catalytic activity">
    <reaction evidence="7 8">
        <text>N(6)-[(R)-dihydrolipoyl]-L-lysyl-[protein] + acetyl-CoA = N(6)-[(R)-S(8)-acetyldihydrolipoyl]-L-lysyl-[protein] + CoA</text>
        <dbReference type="Rhea" id="RHEA:17017"/>
        <dbReference type="Rhea" id="RHEA-COMP:10475"/>
        <dbReference type="Rhea" id="RHEA-COMP:10478"/>
        <dbReference type="ChEBI" id="CHEBI:57287"/>
        <dbReference type="ChEBI" id="CHEBI:57288"/>
        <dbReference type="ChEBI" id="CHEBI:83100"/>
        <dbReference type="ChEBI" id="CHEBI:83111"/>
        <dbReference type="EC" id="2.3.1.12"/>
    </reaction>
</comment>
<accession>A0A0J8AZ19</accession>